<evidence type="ECO:0000313" key="7">
    <source>
        <dbReference type="EMBL" id="OQV22103.1"/>
    </source>
</evidence>
<dbReference type="Pfam" id="PF09775">
    <property type="entry name" value="Keratin_assoc"/>
    <property type="match status" value="1"/>
</dbReference>
<feature type="transmembrane region" description="Helical" evidence="6">
    <location>
        <begin position="6"/>
        <end position="26"/>
    </location>
</feature>
<dbReference type="PANTHER" id="PTHR32001:SF1">
    <property type="entry name" value="KERATINOCYTE-ASSOCIATED PROTEIN 2"/>
    <property type="match status" value="1"/>
</dbReference>
<feature type="transmembrane region" description="Helical" evidence="6">
    <location>
        <begin position="75"/>
        <end position="108"/>
    </location>
</feature>
<feature type="transmembrane region" description="Helical" evidence="6">
    <location>
        <begin position="38"/>
        <end position="55"/>
    </location>
</feature>
<evidence type="ECO:0000256" key="2">
    <source>
        <dbReference type="ARBA" id="ARBA00007279"/>
    </source>
</evidence>
<comment type="caution">
    <text evidence="7">The sequence shown here is derived from an EMBL/GenBank/DDBJ whole genome shotgun (WGS) entry which is preliminary data.</text>
</comment>
<evidence type="ECO:0000256" key="3">
    <source>
        <dbReference type="ARBA" id="ARBA00022692"/>
    </source>
</evidence>
<dbReference type="GO" id="GO:0016020">
    <property type="term" value="C:membrane"/>
    <property type="evidence" value="ECO:0007669"/>
    <property type="project" value="UniProtKB-SubCell"/>
</dbReference>
<accession>A0A1W0X3N5</accession>
<evidence type="ECO:0000313" key="8">
    <source>
        <dbReference type="Proteomes" id="UP000192578"/>
    </source>
</evidence>
<dbReference type="AlphaFoldDB" id="A0A1W0X3N5"/>
<dbReference type="InterPro" id="IPR018614">
    <property type="entry name" value="KRTCAP2"/>
</dbReference>
<keyword evidence="5 6" id="KW-0472">Membrane</keyword>
<sequence length="132" mass="14111">MAVSAGTSALIATTLSILLLGGMQIFKAQLASTQLGTLLGGFLASQLFVLLLTAVSNFEMSTFGEGFQARVFPEILFTLLTALFVAGSVHRVCVTTCLIFSLISLYYLNKMSTVSYGGSQQSHSQGLKKKKF</sequence>
<evidence type="ECO:0000256" key="6">
    <source>
        <dbReference type="SAM" id="Phobius"/>
    </source>
</evidence>
<evidence type="ECO:0000256" key="1">
    <source>
        <dbReference type="ARBA" id="ARBA00004141"/>
    </source>
</evidence>
<comment type="subcellular location">
    <subcellularLocation>
        <location evidence="1">Membrane</location>
        <topology evidence="1">Multi-pass membrane protein</topology>
    </subcellularLocation>
</comment>
<keyword evidence="3 6" id="KW-0812">Transmembrane</keyword>
<evidence type="ECO:0000256" key="4">
    <source>
        <dbReference type="ARBA" id="ARBA00022989"/>
    </source>
</evidence>
<dbReference type="OrthoDB" id="1111004at2759"/>
<dbReference type="EMBL" id="MTYJ01000019">
    <property type="protein sequence ID" value="OQV22103.1"/>
    <property type="molecule type" value="Genomic_DNA"/>
</dbReference>
<organism evidence="7 8">
    <name type="scientific">Hypsibius exemplaris</name>
    <name type="common">Freshwater tardigrade</name>
    <dbReference type="NCBI Taxonomy" id="2072580"/>
    <lineage>
        <taxon>Eukaryota</taxon>
        <taxon>Metazoa</taxon>
        <taxon>Ecdysozoa</taxon>
        <taxon>Tardigrada</taxon>
        <taxon>Eutardigrada</taxon>
        <taxon>Parachela</taxon>
        <taxon>Hypsibioidea</taxon>
        <taxon>Hypsibiidae</taxon>
        <taxon>Hypsibius</taxon>
    </lineage>
</organism>
<gene>
    <name evidence="7" type="ORF">BV898_03948</name>
</gene>
<protein>
    <submittedName>
        <fullName evidence="7">Uncharacterized protein</fullName>
    </submittedName>
</protein>
<reference evidence="8" key="1">
    <citation type="submission" date="2017-01" db="EMBL/GenBank/DDBJ databases">
        <title>Comparative genomics of anhydrobiosis in the tardigrade Hypsibius dujardini.</title>
        <authorList>
            <person name="Yoshida Y."/>
            <person name="Koutsovoulos G."/>
            <person name="Laetsch D."/>
            <person name="Stevens L."/>
            <person name="Kumar S."/>
            <person name="Horikawa D."/>
            <person name="Ishino K."/>
            <person name="Komine S."/>
            <person name="Tomita M."/>
            <person name="Blaxter M."/>
            <person name="Arakawa K."/>
        </authorList>
    </citation>
    <scope>NUCLEOTIDE SEQUENCE [LARGE SCALE GENOMIC DNA]</scope>
    <source>
        <strain evidence="8">Z151</strain>
    </source>
</reference>
<dbReference type="PANTHER" id="PTHR32001">
    <property type="entry name" value="KERATINOCYTE-ASSOCIATED PROTEIN 2"/>
    <property type="match status" value="1"/>
</dbReference>
<evidence type="ECO:0000256" key="5">
    <source>
        <dbReference type="ARBA" id="ARBA00023136"/>
    </source>
</evidence>
<proteinExistence type="inferred from homology"/>
<name>A0A1W0X3N5_HYPEX</name>
<keyword evidence="4 6" id="KW-1133">Transmembrane helix</keyword>
<dbReference type="Proteomes" id="UP000192578">
    <property type="component" value="Unassembled WGS sequence"/>
</dbReference>
<comment type="similarity">
    <text evidence="2">Belongs to the KRTCAP2 family.</text>
</comment>
<keyword evidence="8" id="KW-1185">Reference proteome</keyword>